<evidence type="ECO:0000256" key="5">
    <source>
        <dbReference type="ARBA" id="ARBA00023136"/>
    </source>
</evidence>
<dbReference type="InterPro" id="IPR038766">
    <property type="entry name" value="Membrane_comp_ABC_pdt"/>
</dbReference>
<dbReference type="PANTHER" id="PTHR30287:SF2">
    <property type="entry name" value="BLL1001 PROTEIN"/>
    <property type="match status" value="1"/>
</dbReference>
<feature type="transmembrane region" description="Helical" evidence="6">
    <location>
        <begin position="704"/>
        <end position="731"/>
    </location>
</feature>
<comment type="subcellular location">
    <subcellularLocation>
        <location evidence="1">Cell membrane</location>
        <topology evidence="1">Multi-pass membrane protein</topology>
    </subcellularLocation>
</comment>
<keyword evidence="4 6" id="KW-1133">Transmembrane helix</keyword>
<feature type="transmembrane region" description="Helical" evidence="6">
    <location>
        <begin position="307"/>
        <end position="328"/>
    </location>
</feature>
<organism evidence="8 9">
    <name type="scientific">Oceanobacillus arenosus</name>
    <dbReference type="NCBI Taxonomy" id="1229153"/>
    <lineage>
        <taxon>Bacteria</taxon>
        <taxon>Bacillati</taxon>
        <taxon>Bacillota</taxon>
        <taxon>Bacilli</taxon>
        <taxon>Bacillales</taxon>
        <taxon>Bacillaceae</taxon>
        <taxon>Oceanobacillus</taxon>
    </lineage>
</organism>
<reference evidence="9" key="1">
    <citation type="submission" date="2017-11" db="EMBL/GenBank/DDBJ databases">
        <authorList>
            <person name="Zhu W."/>
        </authorList>
    </citation>
    <scope>NUCLEOTIDE SEQUENCE [LARGE SCALE GENOMIC DNA]</scope>
    <source>
        <strain evidence="9">CAU 1183</strain>
    </source>
</reference>
<gene>
    <name evidence="8" type="ORF">CWR48_13660</name>
</gene>
<dbReference type="EMBL" id="PIOC01000019">
    <property type="protein sequence ID" value="RDW17564.1"/>
    <property type="molecule type" value="Genomic_DNA"/>
</dbReference>
<evidence type="ECO:0000256" key="6">
    <source>
        <dbReference type="SAM" id="Phobius"/>
    </source>
</evidence>
<sequence length="778" mass="87341">MLIKMLKKDYNRKKSITITLFFFIMLSALLVASGSNMIVELSNSLQTLFTKSNTPHFVQMHAGEINQSEIDAFTSENRHVKSQQTVEMINVGGSNLYLGDSSTPEVSSVMDHYFVRKNDSFDFLLDLESEVIEVDSGEIAVPIYNMQQNNLEIGDNVRVAGEDFEMKFTVVDFVRDAQMNPSIINSKRFVVNEEDFAMLQRNFGESEYLIEFLLTDLDQLTDFRNAYQSSNLPMAGPSVDFPLFQTLNGLTDGIVAVVVILVSLLLILLAILCIRFTLLAAMEEDYREIGIMKAIGIEQNAIKKLYLWKYVIIAAIASITGYLLSLFINPLFTGNIMLYLGTAEKSMLLSVIPILAVSLVFLIVVSYCMLVLRRFNKITVVKALRSGNIGDVQTRVTFLALSKNRLGNINIFLGVKDVFQRFKIYLLLFFVFLVCAFIMIVPINLLRTIQSPSFSTYMGIEQSDIRIDLQLSDDINQDFNNMLDYIENDRDVEQFSPMVTSLYEFINSDRNLEKMAIETGDYSIFSLKYLEGSPPLNENEIALSYLNSSELSKGIGDNLMLILDGDTREMVVSGIFQDVTNGGRTAKAMLPINEEAALWYEVSLNLKPGVSINEKMVEYSNAFYPAKVTDLEGYLTDTFGNTIDQLRLVTILAIMIALFIAVLITALFTRMLIAKDSQQIAVMKSIGFTLNDIRLQYATRTMSVLIIGIILGTIIANTIGEQLVSVFMSLMGASKIEFVIDPMLAYFLFPLLLMITVTITTLRSTASIKNTSIAEMRA</sequence>
<feature type="domain" description="ABC3 transporter permease C-terminal" evidence="7">
    <location>
        <begin position="652"/>
        <end position="762"/>
    </location>
</feature>
<feature type="transmembrane region" description="Helical" evidence="6">
    <location>
        <begin position="743"/>
        <end position="762"/>
    </location>
</feature>
<dbReference type="GO" id="GO:0005886">
    <property type="term" value="C:plasma membrane"/>
    <property type="evidence" value="ECO:0007669"/>
    <property type="project" value="UniProtKB-SubCell"/>
</dbReference>
<evidence type="ECO:0000256" key="1">
    <source>
        <dbReference type="ARBA" id="ARBA00004651"/>
    </source>
</evidence>
<name>A0A3D8PNM0_9BACI</name>
<dbReference type="InterPro" id="IPR003838">
    <property type="entry name" value="ABC3_permease_C"/>
</dbReference>
<proteinExistence type="predicted"/>
<dbReference type="RefSeq" id="WP_115773812.1">
    <property type="nucleotide sequence ID" value="NZ_PIOC01000019.1"/>
</dbReference>
<evidence type="ECO:0000259" key="7">
    <source>
        <dbReference type="Pfam" id="PF02687"/>
    </source>
</evidence>
<dbReference type="Proteomes" id="UP000257143">
    <property type="component" value="Unassembled WGS sequence"/>
</dbReference>
<evidence type="ECO:0000313" key="9">
    <source>
        <dbReference type="Proteomes" id="UP000257143"/>
    </source>
</evidence>
<dbReference type="OrthoDB" id="9766372at2"/>
<feature type="transmembrane region" description="Helical" evidence="6">
    <location>
        <begin position="254"/>
        <end position="278"/>
    </location>
</feature>
<feature type="domain" description="ABC3 transporter permease C-terminal" evidence="7">
    <location>
        <begin position="261"/>
        <end position="372"/>
    </location>
</feature>
<keyword evidence="9" id="KW-1185">Reference proteome</keyword>
<feature type="transmembrane region" description="Helical" evidence="6">
    <location>
        <begin position="348"/>
        <end position="372"/>
    </location>
</feature>
<dbReference type="AlphaFoldDB" id="A0A3D8PNM0"/>
<keyword evidence="3 6" id="KW-0812">Transmembrane</keyword>
<keyword evidence="5 6" id="KW-0472">Membrane</keyword>
<feature type="transmembrane region" description="Helical" evidence="6">
    <location>
        <begin position="648"/>
        <end position="668"/>
    </location>
</feature>
<protein>
    <submittedName>
        <fullName evidence="8">ABC transporter permease</fullName>
    </submittedName>
</protein>
<comment type="caution">
    <text evidence="8">The sequence shown here is derived from an EMBL/GenBank/DDBJ whole genome shotgun (WGS) entry which is preliminary data.</text>
</comment>
<keyword evidence="2" id="KW-1003">Cell membrane</keyword>
<evidence type="ECO:0000256" key="4">
    <source>
        <dbReference type="ARBA" id="ARBA00022989"/>
    </source>
</evidence>
<evidence type="ECO:0000256" key="3">
    <source>
        <dbReference type="ARBA" id="ARBA00022692"/>
    </source>
</evidence>
<evidence type="ECO:0000313" key="8">
    <source>
        <dbReference type="EMBL" id="RDW17564.1"/>
    </source>
</evidence>
<evidence type="ECO:0000256" key="2">
    <source>
        <dbReference type="ARBA" id="ARBA00022475"/>
    </source>
</evidence>
<dbReference type="Pfam" id="PF02687">
    <property type="entry name" value="FtsX"/>
    <property type="match status" value="2"/>
</dbReference>
<accession>A0A3D8PNM0</accession>
<dbReference type="PANTHER" id="PTHR30287">
    <property type="entry name" value="MEMBRANE COMPONENT OF PREDICTED ABC SUPERFAMILY METABOLITE UPTAKE TRANSPORTER"/>
    <property type="match status" value="1"/>
</dbReference>
<feature type="transmembrane region" description="Helical" evidence="6">
    <location>
        <begin position="424"/>
        <end position="446"/>
    </location>
</feature>